<keyword evidence="3" id="KW-0479">Metal-binding</keyword>
<sequence length="430" mass="50129">MQTNDDITRQQAKETVQEFLNHMANKDELPNVSEKTLAQMRRLSAKQRQLLKTSFADLEGDSVKYALRIFVLLFSEHPSYKRIWPQFRQIPDSSLMNAIELRRHASVYINGLKEIIHAMDDEDELSLHLNRIARAHIKWSVQRYHVADMIDPLLDTIRYCTGKLDRETAEAWTTLYDHISVCLDGYCYCFCEPGSLRRFANPDFTYCCCLHKWSFRRFVCPSEDFVYAATRAISKILRSKYFRVDVVHFLEHPWYMSMELDDSLFYQETPVTSVQKALQELGQNLEYPARVVLPYGYREHIGHCGGNFNSRFRIFHRRLLEGFDFDDAGKLINQLLDKGHESDAMAAEVLDQLEPWQVERYRELEARLSLPEGLFAAITPSEAHNTVQDFSRDLAQRASASRHDIGERLFPCFALDYHQRNSEASSSSQE</sequence>
<keyword evidence="5" id="KW-0561">Oxygen transport</keyword>
<dbReference type="GO" id="GO:0016491">
    <property type="term" value="F:oxidoreductase activity"/>
    <property type="evidence" value="ECO:0007669"/>
    <property type="project" value="UniProtKB-ARBA"/>
</dbReference>
<keyword evidence="2 5" id="KW-0349">Heme</keyword>
<comment type="similarity">
    <text evidence="5">Belongs to the globin family.</text>
</comment>
<name>A0AA36FVU6_9BILA</name>
<dbReference type="EMBL" id="CATQJA010001915">
    <property type="protein sequence ID" value="CAJ0569080.1"/>
    <property type="molecule type" value="Genomic_DNA"/>
</dbReference>
<dbReference type="InterPro" id="IPR009050">
    <property type="entry name" value="Globin-like_sf"/>
</dbReference>
<dbReference type="Pfam" id="PF00042">
    <property type="entry name" value="Globin"/>
    <property type="match status" value="1"/>
</dbReference>
<dbReference type="InterPro" id="IPR013314">
    <property type="entry name" value="Globin_lamprey/hagfish"/>
</dbReference>
<evidence type="ECO:0000259" key="6">
    <source>
        <dbReference type="PROSITE" id="PS01033"/>
    </source>
</evidence>
<dbReference type="InterPro" id="IPR000971">
    <property type="entry name" value="Globin"/>
</dbReference>
<gene>
    <name evidence="7" type="ORF">MSPICULIGERA_LOCUS7574</name>
</gene>
<dbReference type="PROSITE" id="PS01033">
    <property type="entry name" value="GLOBIN"/>
    <property type="match status" value="1"/>
</dbReference>
<organism evidence="7 8">
    <name type="scientific">Mesorhabditis spiculigera</name>
    <dbReference type="NCBI Taxonomy" id="96644"/>
    <lineage>
        <taxon>Eukaryota</taxon>
        <taxon>Metazoa</taxon>
        <taxon>Ecdysozoa</taxon>
        <taxon>Nematoda</taxon>
        <taxon>Chromadorea</taxon>
        <taxon>Rhabditida</taxon>
        <taxon>Rhabditina</taxon>
        <taxon>Rhabditomorpha</taxon>
        <taxon>Rhabditoidea</taxon>
        <taxon>Rhabditidae</taxon>
        <taxon>Mesorhabditinae</taxon>
        <taxon>Mesorhabditis</taxon>
    </lineage>
</organism>
<evidence type="ECO:0000313" key="8">
    <source>
        <dbReference type="Proteomes" id="UP001177023"/>
    </source>
</evidence>
<keyword evidence="8" id="KW-1185">Reference proteome</keyword>
<evidence type="ECO:0000256" key="3">
    <source>
        <dbReference type="ARBA" id="ARBA00022723"/>
    </source>
</evidence>
<evidence type="ECO:0000313" key="7">
    <source>
        <dbReference type="EMBL" id="CAJ0569080.1"/>
    </source>
</evidence>
<dbReference type="InterPro" id="IPR044399">
    <property type="entry name" value="Mb-like_M"/>
</dbReference>
<dbReference type="GO" id="GO:0019825">
    <property type="term" value="F:oxygen binding"/>
    <property type="evidence" value="ECO:0007669"/>
    <property type="project" value="InterPro"/>
</dbReference>
<dbReference type="GO" id="GO:0005344">
    <property type="term" value="F:oxygen carrier activity"/>
    <property type="evidence" value="ECO:0007669"/>
    <property type="project" value="UniProtKB-KW"/>
</dbReference>
<evidence type="ECO:0000256" key="2">
    <source>
        <dbReference type="ARBA" id="ARBA00022617"/>
    </source>
</evidence>
<dbReference type="Proteomes" id="UP001177023">
    <property type="component" value="Unassembled WGS sequence"/>
</dbReference>
<accession>A0AA36FVU6</accession>
<dbReference type="GO" id="GO:0005506">
    <property type="term" value="F:iron ion binding"/>
    <property type="evidence" value="ECO:0007669"/>
    <property type="project" value="InterPro"/>
</dbReference>
<protein>
    <recommendedName>
        <fullName evidence="6">Globin domain-containing protein</fullName>
    </recommendedName>
</protein>
<keyword evidence="5" id="KW-0813">Transport</keyword>
<dbReference type="InterPro" id="IPR012292">
    <property type="entry name" value="Globin/Proto"/>
</dbReference>
<evidence type="ECO:0000256" key="4">
    <source>
        <dbReference type="ARBA" id="ARBA00023004"/>
    </source>
</evidence>
<proteinExistence type="inferred from homology"/>
<evidence type="ECO:0000256" key="5">
    <source>
        <dbReference type="RuleBase" id="RU000356"/>
    </source>
</evidence>
<evidence type="ECO:0000256" key="1">
    <source>
        <dbReference type="ARBA" id="ARBA00011245"/>
    </source>
</evidence>
<feature type="non-terminal residue" evidence="7">
    <location>
        <position position="1"/>
    </location>
</feature>
<dbReference type="PANTHER" id="PTHR46783:SF1">
    <property type="entry name" value="CYTOGLOBIN-1-RELATED"/>
    <property type="match status" value="1"/>
</dbReference>
<comment type="subunit">
    <text evidence="1">Monomer.</text>
</comment>
<dbReference type="GO" id="GO:0020037">
    <property type="term" value="F:heme binding"/>
    <property type="evidence" value="ECO:0007669"/>
    <property type="project" value="InterPro"/>
</dbReference>
<feature type="domain" description="Globin" evidence="6">
    <location>
        <begin position="42"/>
        <end position="188"/>
    </location>
</feature>
<dbReference type="PANTHER" id="PTHR46783">
    <property type="entry name" value="CYTOGLOBIN"/>
    <property type="match status" value="1"/>
</dbReference>
<reference evidence="7" key="1">
    <citation type="submission" date="2023-06" db="EMBL/GenBank/DDBJ databases">
        <authorList>
            <person name="Delattre M."/>
        </authorList>
    </citation>
    <scope>NUCLEOTIDE SEQUENCE</scope>
    <source>
        <strain evidence="7">AF72</strain>
    </source>
</reference>
<keyword evidence="4" id="KW-0408">Iron</keyword>
<dbReference type="SUPFAM" id="SSF46458">
    <property type="entry name" value="Globin-like"/>
    <property type="match status" value="1"/>
</dbReference>
<dbReference type="Gene3D" id="1.10.490.10">
    <property type="entry name" value="Globins"/>
    <property type="match status" value="1"/>
</dbReference>
<dbReference type="CDD" id="cd01040">
    <property type="entry name" value="Mb-like"/>
    <property type="match status" value="1"/>
</dbReference>
<dbReference type="AlphaFoldDB" id="A0AA36FVU6"/>
<comment type="caution">
    <text evidence="7">The sequence shown here is derived from an EMBL/GenBank/DDBJ whole genome shotgun (WGS) entry which is preliminary data.</text>
</comment>